<accession>E3FM43</accession>
<dbReference type="PANTHER" id="PTHR31299:SF0">
    <property type="entry name" value="ESTERASE, PUTATIVE (AFU_ORTHOLOGUE AFUA_1G05850)-RELATED"/>
    <property type="match status" value="1"/>
</dbReference>
<gene>
    <name evidence="1" type="ordered locus">STAUR_0238</name>
</gene>
<dbReference type="SUPFAM" id="SSF159501">
    <property type="entry name" value="EreA/ChaN-like"/>
    <property type="match status" value="1"/>
</dbReference>
<reference evidence="1 2" key="1">
    <citation type="journal article" date="2011" name="Mol. Biol. Evol.">
        <title>Comparative genomic analysis of fruiting body formation in Myxococcales.</title>
        <authorList>
            <person name="Huntley S."/>
            <person name="Hamann N."/>
            <person name="Wegener-Feldbrugge S."/>
            <person name="Treuner-Lange A."/>
            <person name="Kube M."/>
            <person name="Reinhardt R."/>
            <person name="Klages S."/>
            <person name="Muller R."/>
            <person name="Ronning C.M."/>
            <person name="Nierman W.C."/>
            <person name="Sogaard-Andersen L."/>
        </authorList>
    </citation>
    <scope>NUCLEOTIDE SEQUENCE [LARGE SCALE GENOMIC DNA]</scope>
    <source>
        <strain evidence="1 2">DW4/3-1</strain>
    </source>
</reference>
<dbReference type="RefSeq" id="WP_013374053.1">
    <property type="nucleotide sequence ID" value="NC_014623.1"/>
</dbReference>
<dbReference type="Proteomes" id="UP000001351">
    <property type="component" value="Chromosome"/>
</dbReference>
<keyword evidence="2" id="KW-1185">Reference proteome</keyword>
<dbReference type="SUPFAM" id="SSF49452">
    <property type="entry name" value="Starch-binding domain-like"/>
    <property type="match status" value="1"/>
</dbReference>
<dbReference type="GO" id="GO:0046677">
    <property type="term" value="P:response to antibiotic"/>
    <property type="evidence" value="ECO:0007669"/>
    <property type="project" value="InterPro"/>
</dbReference>
<dbReference type="InterPro" id="IPR052036">
    <property type="entry name" value="Hydrolase/PRTase-associated"/>
</dbReference>
<protein>
    <submittedName>
        <fullName evidence="1">Erythromycin esterase family protein</fullName>
    </submittedName>
</protein>
<dbReference type="PROSITE" id="PS51257">
    <property type="entry name" value="PROKAR_LIPOPROTEIN"/>
    <property type="match status" value="1"/>
</dbReference>
<proteinExistence type="predicted"/>
<evidence type="ECO:0000313" key="1">
    <source>
        <dbReference type="EMBL" id="ADO68047.1"/>
    </source>
</evidence>
<dbReference type="InterPro" id="IPR008969">
    <property type="entry name" value="CarboxyPept-like_regulatory"/>
</dbReference>
<dbReference type="AlphaFoldDB" id="E3FM43"/>
<dbReference type="PANTHER" id="PTHR31299">
    <property type="entry name" value="ESTERASE, PUTATIVE (AFU_ORTHOLOGUE AFUA_1G05850)-RELATED"/>
    <property type="match status" value="1"/>
</dbReference>
<organism evidence="1 2">
    <name type="scientific">Stigmatella aurantiaca (strain DW4/3-1)</name>
    <dbReference type="NCBI Taxonomy" id="378806"/>
    <lineage>
        <taxon>Bacteria</taxon>
        <taxon>Pseudomonadati</taxon>
        <taxon>Myxococcota</taxon>
        <taxon>Myxococcia</taxon>
        <taxon>Myxococcales</taxon>
        <taxon>Cystobacterineae</taxon>
        <taxon>Archangiaceae</taxon>
        <taxon>Stigmatella</taxon>
    </lineage>
</organism>
<dbReference type="Gene3D" id="3.30.1870.10">
    <property type="entry name" value="EreA-like, domain 2"/>
    <property type="match status" value="1"/>
</dbReference>
<name>E3FM43_STIAD</name>
<dbReference type="InterPro" id="IPR013784">
    <property type="entry name" value="Carb-bd-like_fold"/>
</dbReference>
<dbReference type="Pfam" id="PF13620">
    <property type="entry name" value="CarboxypepD_reg"/>
    <property type="match status" value="1"/>
</dbReference>
<dbReference type="GO" id="GO:0030246">
    <property type="term" value="F:carbohydrate binding"/>
    <property type="evidence" value="ECO:0007669"/>
    <property type="project" value="InterPro"/>
</dbReference>
<sequence length="623" mass="68184">MRIHPWLWLSLGLGCASARPGPVPSPVVSQVRAPLLGQVLGAEGATLPGARITVVPRAPSWDVRTDAPVALTLSGPEGRFEVASLPPGAYGLTAVTPGGVLIVGEPLKVEAGQPVRPIELREGSESPGLLEGTVVDEVGAPVPGAKLRIVRPGMPFDDVALLEASPEGRFRVRSGGGAHNVVASAPGFTPLMQQVAKTGEPVTMRLERAADETMSRAAVAWMKETGVPLKSVEAGQGLEDLAPLKQVLKDTRVVALGEATHGTREFFQLKHRMLEFLVTELGFTVFALEENFAEALAFNEYILEGRGDPRHLLRGSAWDTEEVLALIQWMRRYNEEPSHPKKLKFYGVDMQFSPEAVARVNAYLAQVDAAYGAQVQEPLAVLALPRSGFSRQPEERQKEVGARLDLLAQRFEAERARYVRQSSAAEWAVARQNVRVLRQFVGKVLQEEEELRDRAMAENLLWILEHEGPDTRAVLWAHNGHVQRGPGEWREHAAGRHLADALGPSLYVFGMAFHQGAFLAFNMDAQPPPGRKGMVAFSVPPEPEDTLDAALAATGWPVFALDLRALPRAGPAYEWWRRSRRAHDIGFIYSDGGYPSLAQIHALRLYDGLLFVERTTAARLNPR</sequence>
<dbReference type="OrthoDB" id="9810066at2"/>
<dbReference type="EMBL" id="CP002271">
    <property type="protein sequence ID" value="ADO68047.1"/>
    <property type="molecule type" value="Genomic_DNA"/>
</dbReference>
<dbReference type="KEGG" id="sur:STAUR_0238"/>
<dbReference type="eggNOG" id="COG2312">
    <property type="taxonomic scope" value="Bacteria"/>
</dbReference>
<dbReference type="Gene3D" id="3.40.1660.10">
    <property type="entry name" value="EreA-like (biosynthetic domain)"/>
    <property type="match status" value="1"/>
</dbReference>
<dbReference type="SUPFAM" id="SSF49464">
    <property type="entry name" value="Carboxypeptidase regulatory domain-like"/>
    <property type="match status" value="1"/>
</dbReference>
<dbReference type="STRING" id="378806.STAUR_0238"/>
<dbReference type="Pfam" id="PF05139">
    <property type="entry name" value="Erythro_esteras"/>
    <property type="match status" value="1"/>
</dbReference>
<dbReference type="Gene3D" id="1.20.1440.30">
    <property type="entry name" value="Biosynthetic Protein domain"/>
    <property type="match status" value="1"/>
</dbReference>
<evidence type="ECO:0000313" key="2">
    <source>
        <dbReference type="Proteomes" id="UP000001351"/>
    </source>
</evidence>
<dbReference type="HOGENOM" id="CLU_438635_0_0_7"/>
<dbReference type="CDD" id="cd14728">
    <property type="entry name" value="Ere-like"/>
    <property type="match status" value="1"/>
</dbReference>
<dbReference type="InterPro" id="IPR007815">
    <property type="entry name" value="Emycin_Estase"/>
</dbReference>